<feature type="region of interest" description="Disordered" evidence="2">
    <location>
        <begin position="197"/>
        <end position="242"/>
    </location>
</feature>
<feature type="compositionally biased region" description="Polar residues" evidence="2">
    <location>
        <begin position="381"/>
        <end position="391"/>
    </location>
</feature>
<dbReference type="OMA" id="EPPSAHY"/>
<dbReference type="GeneID" id="102147996"/>
<dbReference type="GO" id="GO:0005737">
    <property type="term" value="C:cytoplasm"/>
    <property type="evidence" value="ECO:0000318"/>
    <property type="project" value="GO_Central"/>
</dbReference>
<evidence type="ECO:0000256" key="2">
    <source>
        <dbReference type="SAM" id="MobiDB-lite"/>
    </source>
</evidence>
<dbReference type="AlphaFoldDB" id="A0A3Q2HDT3"/>
<reference evidence="4" key="3">
    <citation type="submission" date="2025-09" db="UniProtKB">
        <authorList>
            <consortium name="Ensembl"/>
        </authorList>
    </citation>
    <scope>IDENTIFICATION</scope>
    <source>
        <strain evidence="4">Thoroughbred</strain>
    </source>
</reference>
<protein>
    <recommendedName>
        <fullName evidence="3">Spermatogenesis-associated protein 2 PUB-like domain-containing protein</fullName>
    </recommendedName>
</protein>
<dbReference type="GeneTree" id="ENSGT00530000063956"/>
<dbReference type="Pfam" id="PF21388">
    <property type="entry name" value="SPATA2_PUB-like"/>
    <property type="match status" value="1"/>
</dbReference>
<proteinExistence type="inferred from homology"/>
<reference evidence="4 5" key="1">
    <citation type="journal article" date="2009" name="Science">
        <title>Genome sequence, comparative analysis, and population genetics of the domestic horse.</title>
        <authorList>
            <consortium name="Broad Institute Genome Sequencing Platform"/>
            <consortium name="Broad Institute Whole Genome Assembly Team"/>
            <person name="Wade C.M."/>
            <person name="Giulotto E."/>
            <person name="Sigurdsson S."/>
            <person name="Zoli M."/>
            <person name="Gnerre S."/>
            <person name="Imsland F."/>
            <person name="Lear T.L."/>
            <person name="Adelson D.L."/>
            <person name="Bailey E."/>
            <person name="Bellone R.R."/>
            <person name="Bloecker H."/>
            <person name="Distl O."/>
            <person name="Edgar R.C."/>
            <person name="Garber M."/>
            <person name="Leeb T."/>
            <person name="Mauceli E."/>
            <person name="MacLeod J.N."/>
            <person name="Penedo M.C.T."/>
            <person name="Raison J.M."/>
            <person name="Sharpe T."/>
            <person name="Vogel J."/>
            <person name="Andersson L."/>
            <person name="Antczak D.F."/>
            <person name="Biagi T."/>
            <person name="Binns M.M."/>
            <person name="Chowdhary B.P."/>
            <person name="Coleman S.J."/>
            <person name="Della Valle G."/>
            <person name="Fryc S."/>
            <person name="Guerin G."/>
            <person name="Hasegawa T."/>
            <person name="Hill E.W."/>
            <person name="Jurka J."/>
            <person name="Kiialainen A."/>
            <person name="Lindgren G."/>
            <person name="Liu J."/>
            <person name="Magnani E."/>
            <person name="Mickelson J.R."/>
            <person name="Murray J."/>
            <person name="Nergadze S.G."/>
            <person name="Onofrio R."/>
            <person name="Pedroni S."/>
            <person name="Piras M.F."/>
            <person name="Raudsepp T."/>
            <person name="Rocchi M."/>
            <person name="Roeed K.H."/>
            <person name="Ryder O.A."/>
            <person name="Searle S."/>
            <person name="Skow L."/>
            <person name="Swinburne J.E."/>
            <person name="Syvaenen A.C."/>
            <person name="Tozaki T."/>
            <person name="Valberg S.J."/>
            <person name="Vaudin M."/>
            <person name="White J.R."/>
            <person name="Zody M.C."/>
            <person name="Lander E.S."/>
            <person name="Lindblad-Toh K."/>
        </authorList>
    </citation>
    <scope>NUCLEOTIDE SEQUENCE [LARGE SCALE GENOMIC DNA]</scope>
    <source>
        <strain evidence="4 5">Thoroughbred</strain>
    </source>
</reference>
<evidence type="ECO:0000259" key="3">
    <source>
        <dbReference type="Pfam" id="PF21388"/>
    </source>
</evidence>
<dbReference type="Gene3D" id="1.20.58.2190">
    <property type="match status" value="1"/>
</dbReference>
<comment type="similarity">
    <text evidence="1">Belongs to the SPATA2 family.</text>
</comment>
<dbReference type="OrthoDB" id="9837000at2759"/>
<dbReference type="Ensembl" id="ENSECAT00000059130.2">
    <property type="protein sequence ID" value="ENSECAP00000032480.1"/>
    <property type="gene ID" value="ENSECAG00000029867.2"/>
</dbReference>
<evidence type="ECO:0000313" key="4">
    <source>
        <dbReference type="Ensembl" id="ENSECAP00000032480.1"/>
    </source>
</evidence>
<dbReference type="InterPro" id="IPR048839">
    <property type="entry name" value="SPATA2_PUB-like"/>
</dbReference>
<dbReference type="Proteomes" id="UP000002281">
    <property type="component" value="Chromosome 3"/>
</dbReference>
<keyword evidence="5" id="KW-1185">Reference proteome</keyword>
<dbReference type="InParanoid" id="A0A3Q2HDT3"/>
<feature type="compositionally biased region" description="Low complexity" evidence="2">
    <location>
        <begin position="433"/>
        <end position="443"/>
    </location>
</feature>
<organism evidence="4 5">
    <name type="scientific">Equus caballus</name>
    <name type="common">Horse</name>
    <dbReference type="NCBI Taxonomy" id="9796"/>
    <lineage>
        <taxon>Eukaryota</taxon>
        <taxon>Metazoa</taxon>
        <taxon>Chordata</taxon>
        <taxon>Craniata</taxon>
        <taxon>Vertebrata</taxon>
        <taxon>Euteleostomi</taxon>
        <taxon>Mammalia</taxon>
        <taxon>Eutheria</taxon>
        <taxon>Laurasiatheria</taxon>
        <taxon>Perissodactyla</taxon>
        <taxon>Equidae</taxon>
        <taxon>Equus</taxon>
    </lineage>
</organism>
<dbReference type="PaxDb" id="9796-ENSECAP00000032480"/>
<accession>A0A3Q2HDT3</accession>
<reference evidence="4" key="2">
    <citation type="submission" date="2025-08" db="UniProtKB">
        <authorList>
            <consortium name="Ensembl"/>
        </authorList>
    </citation>
    <scope>IDENTIFICATION</scope>
    <source>
        <strain evidence="4">Thoroughbred</strain>
    </source>
</reference>
<sequence>MSRPPSPGAGQAAPETLLGDLLSYYREGAGAGRLRVCRQAALTHRAQRLLDTVAPPQLYLPEDVGPDLGATHSQGTPSSAQHVCHKLVQALEFLELISVNLLLFPWRKEIRSLKTYTGNFAYWVRPVLSEHTLRTILGRLGYVATSEAEFSLVQATSEEDTKQTVFEIFLARVACEAVLGTSGGQVLGLGREKLARPHHRHSLDRRPGKAHTSLEGAKLGPDPSEGVGSERVLPEGPDDQSSLQVTLSLPEVLTTPYSPLTGPQVPLGPQCHASTRSDSEEFLTCYSDLVLHWTPLFPQDLPLSSPKGHQLQGPALTPGPPSGEAVICSGISGEQPLVLDAAPESRRVTIPSLLCPTPGPQLSGKSFEPEPEAQPELATRGTDTAPPNTTSEMDELCERLSYLLRPPTLAERPRGFPSPGGEENGQSEPLVEPEPASEGGSPENGVIWLWRSTQAPSHIREPPSAHYVPPEGLEMPVPTRGHHSSNS</sequence>
<feature type="domain" description="Spermatogenesis-associated protein 2 PUB-like" evidence="3">
    <location>
        <begin position="85"/>
        <end position="179"/>
    </location>
</feature>
<dbReference type="KEGG" id="ecb:102147996"/>
<dbReference type="STRING" id="9796.ENSECAP00000032480"/>
<dbReference type="SMR" id="A0A3Q2HDT3"/>
<feature type="region of interest" description="Disordered" evidence="2">
    <location>
        <begin position="408"/>
        <end position="487"/>
    </location>
</feature>
<gene>
    <name evidence="4" type="primary">LOC102147996</name>
</gene>
<evidence type="ECO:0000313" key="5">
    <source>
        <dbReference type="Proteomes" id="UP000002281"/>
    </source>
</evidence>
<name>A0A3Q2HDT3_HORSE</name>
<dbReference type="Bgee" id="ENSECAG00000029867">
    <property type="expression patterns" value="Expressed in leukocyte and 15 other cell types or tissues"/>
</dbReference>
<dbReference type="PANTHER" id="PTHR15326">
    <property type="entry name" value="SPERMATOGENESIS-ASSOCIATED PROTEIN 2/TAMOZHENNIC"/>
    <property type="match status" value="1"/>
</dbReference>
<dbReference type="PANTHER" id="PTHR15326:SF9">
    <property type="entry name" value="SPERMATOGENESIS-ASSOCIATED PROTEIN 2"/>
    <property type="match status" value="1"/>
</dbReference>
<evidence type="ECO:0000256" key="1">
    <source>
        <dbReference type="ARBA" id="ARBA00038142"/>
    </source>
</evidence>
<feature type="region of interest" description="Disordered" evidence="2">
    <location>
        <begin position="350"/>
        <end position="391"/>
    </location>
</feature>